<keyword evidence="2" id="KW-0472">Membrane</keyword>
<accession>A0A9P5TVT8</accession>
<dbReference type="SMART" id="SM01216">
    <property type="entry name" value="Fmp27_WPPW"/>
    <property type="match status" value="1"/>
</dbReference>
<keyword evidence="2" id="KW-1133">Transmembrane helix</keyword>
<evidence type="ECO:0000313" key="7">
    <source>
        <dbReference type="Proteomes" id="UP000724874"/>
    </source>
</evidence>
<keyword evidence="2" id="KW-0812">Transmembrane</keyword>
<keyword evidence="7" id="KW-1185">Reference proteome</keyword>
<evidence type="ECO:0000259" key="4">
    <source>
        <dbReference type="SMART" id="SM01215"/>
    </source>
</evidence>
<dbReference type="PANTHER" id="PTHR15678">
    <property type="entry name" value="ANTIGEN MLAA-22-RELATED"/>
    <property type="match status" value="1"/>
</dbReference>
<dbReference type="InterPro" id="IPR019441">
    <property type="entry name" value="FMP27/BLTP2/Hobbit_GFWDK_RBG"/>
</dbReference>
<name>A0A9P5TVT8_GYMJU</name>
<feature type="region of interest" description="Disordered" evidence="1">
    <location>
        <begin position="2796"/>
        <end position="2860"/>
    </location>
</feature>
<evidence type="ECO:0000256" key="2">
    <source>
        <dbReference type="SAM" id="Phobius"/>
    </source>
</evidence>
<feature type="compositionally biased region" description="Basic and acidic residues" evidence="1">
    <location>
        <begin position="2850"/>
        <end position="2860"/>
    </location>
</feature>
<dbReference type="SMART" id="SM01215">
    <property type="entry name" value="Fmp27_SW"/>
    <property type="match status" value="1"/>
</dbReference>
<feature type="region of interest" description="Disordered" evidence="1">
    <location>
        <begin position="2561"/>
        <end position="2603"/>
    </location>
</feature>
<feature type="transmembrane region" description="Helical" evidence="2">
    <location>
        <begin position="6"/>
        <end position="24"/>
    </location>
</feature>
<feature type="domain" description="FMP27 WPPW motif-containing RBG unit" evidence="5">
    <location>
        <begin position="1781"/>
        <end position="2222"/>
    </location>
</feature>
<protein>
    <submittedName>
        <fullName evidence="6">Golgi-body localization protein domain-containing protein</fullName>
    </submittedName>
</protein>
<dbReference type="SMART" id="SM01214">
    <property type="entry name" value="Fmp27_GFWDK"/>
    <property type="match status" value="1"/>
</dbReference>
<evidence type="ECO:0000313" key="6">
    <source>
        <dbReference type="EMBL" id="KAF8913997.1"/>
    </source>
</evidence>
<dbReference type="OrthoDB" id="1562405at2759"/>
<evidence type="ECO:0000259" key="5">
    <source>
        <dbReference type="SMART" id="SM01216"/>
    </source>
</evidence>
<dbReference type="Pfam" id="PF10344">
    <property type="entry name" value="Hobbit"/>
    <property type="match status" value="1"/>
</dbReference>
<comment type="caution">
    <text evidence="6">The sequence shown here is derived from an EMBL/GenBank/DDBJ whole genome shotgun (WGS) entry which is preliminary data.</text>
</comment>
<dbReference type="InterPro" id="IPR045167">
    <property type="entry name" value="Hobbit"/>
</dbReference>
<dbReference type="InterPro" id="IPR019415">
    <property type="entry name" value="FMP27_SW_RBG"/>
</dbReference>
<proteinExistence type="predicted"/>
<dbReference type="EMBL" id="JADNYJ010000001">
    <property type="protein sequence ID" value="KAF8913997.1"/>
    <property type="molecule type" value="Genomic_DNA"/>
</dbReference>
<feature type="domain" description="FMP27/BLTP2/Hobbit GFWDK motif-containing RBG unit" evidence="3">
    <location>
        <begin position="1392"/>
        <end position="1545"/>
    </location>
</feature>
<dbReference type="Proteomes" id="UP000724874">
    <property type="component" value="Unassembled WGS sequence"/>
</dbReference>
<dbReference type="InterPro" id="IPR019449">
    <property type="entry name" value="FMP27_WPPW_RBG"/>
</dbReference>
<organism evidence="6 7">
    <name type="scientific">Gymnopilus junonius</name>
    <name type="common">Spectacular rustgill mushroom</name>
    <name type="synonym">Gymnopilus spectabilis subsp. junonius</name>
    <dbReference type="NCBI Taxonomy" id="109634"/>
    <lineage>
        <taxon>Eukaryota</taxon>
        <taxon>Fungi</taxon>
        <taxon>Dikarya</taxon>
        <taxon>Basidiomycota</taxon>
        <taxon>Agaricomycotina</taxon>
        <taxon>Agaricomycetes</taxon>
        <taxon>Agaricomycetidae</taxon>
        <taxon>Agaricales</taxon>
        <taxon>Agaricineae</taxon>
        <taxon>Hymenogastraceae</taxon>
        <taxon>Gymnopilus</taxon>
    </lineage>
</organism>
<evidence type="ECO:0000259" key="3">
    <source>
        <dbReference type="SMART" id="SM01214"/>
    </source>
</evidence>
<sequence>MFFSVIYQPLRWLVALTSFLLLSTPDHTWTASIAVWIIRIVTFSLILRTYFLPWFLSLMSDHIRVRSISLRSIRGIYFRTGSRTWRVERVSYAVSSVDGSRHLRIKIDGASLHIANESEQAVVKYSHGHKRTLTLANLNPSPLAKQVWKVIWILTSIFEPYLRPLLRTYVIACLRLAIQRLPVLTQALSFEWTMITVTFAELPGAKIVVEEMILRTALALTHFEQISKPEQAIHQVRRRDTQPVYGMRIWKKRLAESFQRSLDKALGESRGTATLSLEIHNVLGTMPRPSQIGVPFLVSPGAISLGLSAKFNPKEGALEPNSLELSLSVGECSAKVDLLKNLLDNAIPKKSPSVSIVHPSSPPVSPYGDSPFLSSFALGSPQSTYFPSPAPSFASSLFSPSSLFAPSTVTSPKPSVLSPNSGHLLSPKSPSSPFLRAISASIRPRRRFLVQAPLRLKDFKDKSKISILQSVKVSMTSLNLSILPEVGSGPYRTSIKDIAFDVSLSDPSNNELHKTHLGSRAKADVHDSQAYALKATIGQITLERQSKDHVMRLAKMCLIRLQILAFQWPTPLLLRTPFIDNDPNGPLLAIHFKTGNLHVTERMSEFQRLLSRLSTTMKSEEVQVPPVSHMAMPPSLPVPRLSVAVECGSTVARLIYDADKGEKHRAIELRTNGFTVTSSAGYRQPSHGVARFFPAAGSVQPLQWNADFSLTLEPTLVRVRSKHDLIGAGEPIYHTSDEDFLDDPPLLSMGIVEIFSAANAVAQIDGAPASVAEVDFSTLLIDLSFVFDSFCIELWHPISVDAALRLLTLVPPRTKNLNASALPTQSSFSRLPSGLSARVSVARFVVFITAPDISPEDNLDLSRGFALRTAASFEYCCLRPNQDHWLDNPRRSQKRAKLGLPSETATDALVAAKAFALPEDKSAFLKVRFINFVFRAAVATQYEPDEPVIAGREDILDRSQEFLRVHEVQMDLCLASRTSANRTQPTDVCDVSIQVPLVRFDFQLAFVYSILLGLQTIRLITPPRAPVVASQTKQHQRNISMTMQGNITTIQGFLLLPTQQLVIRTDGLGGYVKSGETPRMKWTRTGVFVSLLGKVNTWEPCMEDRWDEFISFQSWEVSFTQVAGSLCVSVDGESAHVRIPHGFILADLVQDATVSVKAIKHMAHMASAGCYSNMPSPEPEGPKSVPHLTVRLRCLCLEAQDDPFETRLGLIWKTGAEAVKQRMEREEAFQVKVATVLSAEPELSSSAQTPEADPEADYQFDAKHSVSIKEARKRLDDVHALDWALRLERSRNRRSKEENAVLHKIYGTTVPLAPDPLLEFMNLSKGASGPPLLRIMLEDLCLTISPPSFSVEQLADVMHSIGSGLPRDTEFSLLIPLHVHFTLSSLLVTLRDYPLPLASIPAPSSSSPSISWTFDTDLIVAEEMGTEKSVDWITCPIIDGRQAHHGEAPFSIQVPKTIMPVKTYATATIKITTPEPTIFSWGVSYGPAIQDVMRIVETLSSAPRDFSPALGFWDKMRLILHWTVKVTFNGDVRLYIKGSRDPCEIHDSGAGFALCWQGNPEIRVGYENQQKELIQVMSEGMLIAVPDFSDGLPPHSNSSKPFKKICARLSSGVRYGVGFVLERTCGPECLFCTGAPFQRKCRFFSFRPHYEVKLEKKPSSPSFKALDDSYNGFRSDFIHLSVSLASSLKVKGQKLPSIPSSLHLTPKVFAHFWSWCALFDGALTLPIRQGNYHPTRPISPKFGRHLATLKYRISLPHLYFLHGYIDESRETWVDGVTPWVGLKGKVDELLVDMHQREEETTVLGPVPNTTRVVRKKPFYAAEVIMKGLELRAVLASFPEPMKLRAEMIAPPQRSNYRKHTDLPVTLPASVWHDMDDFVELDWSSEAQPILHLLPLASCPHFTFSKRNEALSGSLPQASKFGSEHSHMCLLGQEPSITKTQIALACARATELRKLTEKKPPSGSKVANSQSIMKMVTMLEDYIAVLKEAEIRPDFSQEQAAQTYHMPAEIMSSDEWIEFDNVYQIHCPSIFMDSAVRDIMVQYYYCSRDRRGFEYHMATRAVKFIRDQANGDLTSDRAEDNNSKDRIPPSTAQLAASALRKMLKGDNGTKVSLDLSRDKSAQTQGKVEPLDGWAEGVSLRKSHCCLLLKPQIVLRGETRADTCIVAAAQAKLQSFAIMDLLNLDDPVSGKVINYTSLSGLQAFAPTNVRAPIDADGPVPLEVLIDLRCESDVFERLVPQTEAIFHYDKFNRLRLRNNITSTITKPGTQNSNAMADSHLQDQTDLIRVHIPRFTVSANTEHFQAISNIVTKLLLFSDPAHKTRLDKLETLIFTYDFTDLASAARVVSNLQGRLRDALETERLVRRSQRHEDEEEARLGLIQLDADIFLLSEELNLLFDAIKMVQDRSDDQTDQKSALLLHASSSEISWRMLDARRNLLSKLVVTNINFHWLSRQDSSTVNSLTIGNLTAFDGSRYAIWAEILSKYDEPPNHPLAKRGLFLVANWIVLAPVGGITIYEAFELSFHPLRLQIDSKVGRRIMEYVWPDRKNRATLVDDFVDKESPPNAPLEITVHSPKSGRSSVDSPRGLRSPIRSQTTDPGDKLYGHGLRKLGASRSFTDLRSARTIRTNSTESVKFSSMLDAQSTPGPGSSFGIDTGASAVKAPDDAQVMKTRSSQKSFVLVRISSIHLLLSVIKEGSFECHDAKIKTRELEYRNQTWSFEELVNQFIPSNMNWRGWVKMAFHQPLVPQSAHDNPLRLLHPRHFSTNDDDHRLNWMQAEKSKKNMGGSSKSSWRAALRNNKDPPVLTALPLTAEPESIDTEPIGNSDSPPGRKRVKSLFGNKSSRRSKSRGPGKSEDDRREDI</sequence>
<feature type="transmembrane region" description="Helical" evidence="2">
    <location>
        <begin position="36"/>
        <end position="56"/>
    </location>
</feature>
<dbReference type="PANTHER" id="PTHR15678:SF6">
    <property type="entry name" value="BRIDGE-LIKE LIPID TRANSFER PROTEIN FAMILY MEMBER 2"/>
    <property type="match status" value="1"/>
</dbReference>
<evidence type="ECO:0000256" key="1">
    <source>
        <dbReference type="SAM" id="MobiDB-lite"/>
    </source>
</evidence>
<feature type="domain" description="FMP27 SW motif-containing RBG unit" evidence="4">
    <location>
        <begin position="1270"/>
        <end position="1374"/>
    </location>
</feature>
<reference evidence="6" key="1">
    <citation type="submission" date="2020-11" db="EMBL/GenBank/DDBJ databases">
        <authorList>
            <consortium name="DOE Joint Genome Institute"/>
            <person name="Ahrendt S."/>
            <person name="Riley R."/>
            <person name="Andreopoulos W."/>
            <person name="LaButti K."/>
            <person name="Pangilinan J."/>
            <person name="Ruiz-duenas F.J."/>
            <person name="Barrasa J.M."/>
            <person name="Sanchez-Garcia M."/>
            <person name="Camarero S."/>
            <person name="Miyauchi S."/>
            <person name="Serrano A."/>
            <person name="Linde D."/>
            <person name="Babiker R."/>
            <person name="Drula E."/>
            <person name="Ayuso-Fernandez I."/>
            <person name="Pacheco R."/>
            <person name="Padilla G."/>
            <person name="Ferreira P."/>
            <person name="Barriuso J."/>
            <person name="Kellner H."/>
            <person name="Castanera R."/>
            <person name="Alfaro M."/>
            <person name="Ramirez L."/>
            <person name="Pisabarro A.G."/>
            <person name="Kuo A."/>
            <person name="Tritt A."/>
            <person name="Lipzen A."/>
            <person name="He G."/>
            <person name="Yan M."/>
            <person name="Ng V."/>
            <person name="Cullen D."/>
            <person name="Martin F."/>
            <person name="Rosso M.-N."/>
            <person name="Henrissat B."/>
            <person name="Hibbett D."/>
            <person name="Martinez A.T."/>
            <person name="Grigoriev I.V."/>
        </authorList>
    </citation>
    <scope>NUCLEOTIDE SEQUENCE</scope>
    <source>
        <strain evidence="6">AH 44721</strain>
    </source>
</reference>
<gene>
    <name evidence="6" type="ORF">CPB84DRAFT_1956786</name>
</gene>